<accession>A0A8S5QPJ9</accession>
<evidence type="ECO:0000313" key="1">
    <source>
        <dbReference type="EMBL" id="DAE20548.1"/>
    </source>
</evidence>
<dbReference type="EMBL" id="BK015697">
    <property type="protein sequence ID" value="DAE20548.1"/>
    <property type="molecule type" value="Genomic_DNA"/>
</dbReference>
<name>A0A8S5QPJ9_9CAUD</name>
<organism evidence="1">
    <name type="scientific">Caudovirales sp. ctSH72</name>
    <dbReference type="NCBI Taxonomy" id="2826773"/>
    <lineage>
        <taxon>Viruses</taxon>
        <taxon>Duplodnaviria</taxon>
        <taxon>Heunggongvirae</taxon>
        <taxon>Uroviricota</taxon>
        <taxon>Caudoviricetes</taxon>
    </lineage>
</organism>
<protein>
    <submittedName>
        <fullName evidence="1">Zinc finger protein</fullName>
    </submittedName>
</protein>
<proteinExistence type="predicted"/>
<reference evidence="1" key="1">
    <citation type="journal article" date="2021" name="Proc. Natl. Acad. Sci. U.S.A.">
        <title>A Catalog of Tens of Thousands of Viruses from Human Metagenomes Reveals Hidden Associations with Chronic Diseases.</title>
        <authorList>
            <person name="Tisza M.J."/>
            <person name="Buck C.B."/>
        </authorList>
    </citation>
    <scope>NUCLEOTIDE SEQUENCE</scope>
    <source>
        <strain evidence="1">CtSH72</strain>
    </source>
</reference>
<sequence length="34" mass="4013">MSLLLEGRRKGYSIHNDTTVCSSHYECIKCIYKY</sequence>